<dbReference type="GO" id="GO:0016020">
    <property type="term" value="C:membrane"/>
    <property type="evidence" value="ECO:0007669"/>
    <property type="project" value="UniProtKB-SubCell"/>
</dbReference>
<gene>
    <name evidence="7" type="ORF">DWV06_00620</name>
</gene>
<evidence type="ECO:0000256" key="4">
    <source>
        <dbReference type="ARBA" id="ARBA00023136"/>
    </source>
</evidence>
<dbReference type="PANTHER" id="PTHR10806:SF6">
    <property type="entry name" value="SIGNAL PEPTIDASE COMPLEX CATALYTIC SUBUNIT SEC11"/>
    <property type="match status" value="1"/>
</dbReference>
<evidence type="ECO:0000256" key="5">
    <source>
        <dbReference type="NCBIfam" id="TIGR02228"/>
    </source>
</evidence>
<dbReference type="InterPro" id="IPR019533">
    <property type="entry name" value="Peptidase_S26"/>
</dbReference>
<dbReference type="OrthoDB" id="385000at2"/>
<keyword evidence="2 6" id="KW-0812">Transmembrane</keyword>
<keyword evidence="4 6" id="KW-0472">Membrane</keyword>
<dbReference type="PANTHER" id="PTHR10806">
    <property type="entry name" value="SIGNAL PEPTIDASE COMPLEX CATALYTIC SUBUNIT SEC11"/>
    <property type="match status" value="1"/>
</dbReference>
<evidence type="ECO:0000256" key="2">
    <source>
        <dbReference type="ARBA" id="ARBA00022692"/>
    </source>
</evidence>
<dbReference type="EC" id="3.4.21.89" evidence="5"/>
<keyword evidence="3 6" id="KW-1133">Transmembrane helix</keyword>
<accession>A0A371B008</accession>
<protein>
    <recommendedName>
        <fullName evidence="5">Signal peptidase I</fullName>
        <ecNumber evidence="5">3.4.21.89</ecNumber>
    </recommendedName>
</protein>
<dbReference type="EMBL" id="QRCT01000006">
    <property type="protein sequence ID" value="RDU25165.1"/>
    <property type="molecule type" value="Genomic_DNA"/>
</dbReference>
<sequence>MMRKIWNFITSILLILYILVVALLFLPQAAGLKPMYVLSGSMEPTYHVGSLIYIKPGNADKLEVSRPVTYTMGNSDVVVTHRVIKIDKEKRMFYTKGDANLSEDSGATSFDHIIGYPLLSIPYLGYVAAFASKTAGKIILVTGLAILLIMSYLFDFLTKRGGKSEKN</sequence>
<comment type="caution">
    <text evidence="7">The sequence shown here is derived from an EMBL/GenBank/DDBJ whole genome shotgun (WGS) entry which is preliminary data.</text>
</comment>
<evidence type="ECO:0000313" key="7">
    <source>
        <dbReference type="EMBL" id="RDU25165.1"/>
    </source>
</evidence>
<evidence type="ECO:0000256" key="3">
    <source>
        <dbReference type="ARBA" id="ARBA00022989"/>
    </source>
</evidence>
<reference evidence="7 8" key="1">
    <citation type="submission" date="2018-07" db="EMBL/GenBank/DDBJ databases">
        <title>Anaerosacharophilus polymeroproducens gen. nov. sp. nov., an anaerobic bacterium isolated from salt field.</title>
        <authorList>
            <person name="Kim W."/>
            <person name="Yang S.-H."/>
            <person name="Oh J."/>
            <person name="Lee J.-H."/>
            <person name="Kwon K.K."/>
        </authorList>
    </citation>
    <scope>NUCLEOTIDE SEQUENCE [LARGE SCALE GENOMIC DNA]</scope>
    <source>
        <strain evidence="7 8">MCWD5</strain>
    </source>
</reference>
<organism evidence="7 8">
    <name type="scientific">Anaerosacchariphilus polymeriproducens</name>
    <dbReference type="NCBI Taxonomy" id="1812858"/>
    <lineage>
        <taxon>Bacteria</taxon>
        <taxon>Bacillati</taxon>
        <taxon>Bacillota</taxon>
        <taxon>Clostridia</taxon>
        <taxon>Lachnospirales</taxon>
        <taxon>Lachnospiraceae</taxon>
        <taxon>Anaerosacchariphilus</taxon>
    </lineage>
</organism>
<feature type="transmembrane region" description="Helical" evidence="6">
    <location>
        <begin position="113"/>
        <end position="131"/>
    </location>
</feature>
<evidence type="ECO:0000256" key="6">
    <source>
        <dbReference type="SAM" id="Phobius"/>
    </source>
</evidence>
<dbReference type="Proteomes" id="UP000255036">
    <property type="component" value="Unassembled WGS sequence"/>
</dbReference>
<dbReference type="CDD" id="cd06530">
    <property type="entry name" value="S26_SPase_I"/>
    <property type="match status" value="1"/>
</dbReference>
<feature type="transmembrane region" description="Helical" evidence="6">
    <location>
        <begin position="138"/>
        <end position="157"/>
    </location>
</feature>
<keyword evidence="8" id="KW-1185">Reference proteome</keyword>
<dbReference type="PRINTS" id="PR00728">
    <property type="entry name" value="SIGNALPTASE"/>
</dbReference>
<dbReference type="SUPFAM" id="SSF51306">
    <property type="entry name" value="LexA/Signal peptidase"/>
    <property type="match status" value="1"/>
</dbReference>
<dbReference type="InterPro" id="IPR036286">
    <property type="entry name" value="LexA/Signal_pep-like_sf"/>
</dbReference>
<dbReference type="InterPro" id="IPR001733">
    <property type="entry name" value="Peptidase_S26B"/>
</dbReference>
<keyword evidence="7" id="KW-0378">Hydrolase</keyword>
<name>A0A371B008_9FIRM</name>
<dbReference type="GO" id="GO:0009003">
    <property type="term" value="F:signal peptidase activity"/>
    <property type="evidence" value="ECO:0007669"/>
    <property type="project" value="UniProtKB-EC"/>
</dbReference>
<dbReference type="RefSeq" id="WP_115480246.1">
    <property type="nucleotide sequence ID" value="NZ_QRCT01000006.1"/>
</dbReference>
<dbReference type="AlphaFoldDB" id="A0A371B008"/>
<evidence type="ECO:0000313" key="8">
    <source>
        <dbReference type="Proteomes" id="UP000255036"/>
    </source>
</evidence>
<comment type="subcellular location">
    <subcellularLocation>
        <location evidence="1">Membrane</location>
    </subcellularLocation>
</comment>
<evidence type="ECO:0000256" key="1">
    <source>
        <dbReference type="ARBA" id="ARBA00004370"/>
    </source>
</evidence>
<dbReference type="GO" id="GO:0006465">
    <property type="term" value="P:signal peptide processing"/>
    <property type="evidence" value="ECO:0007669"/>
    <property type="project" value="UniProtKB-UniRule"/>
</dbReference>
<dbReference type="GO" id="GO:0004252">
    <property type="term" value="F:serine-type endopeptidase activity"/>
    <property type="evidence" value="ECO:0007669"/>
    <property type="project" value="UniProtKB-UniRule"/>
</dbReference>
<proteinExistence type="predicted"/>
<dbReference type="NCBIfam" id="TIGR02228">
    <property type="entry name" value="sigpep_I_arch"/>
    <property type="match status" value="1"/>
</dbReference>